<keyword evidence="1" id="KW-0472">Membrane</keyword>
<evidence type="ECO:0000313" key="3">
    <source>
        <dbReference type="Proteomes" id="UP000184010"/>
    </source>
</evidence>
<keyword evidence="1" id="KW-0812">Transmembrane</keyword>
<accession>A0A1M7UH09</accession>
<dbReference type="AlphaFoldDB" id="A0A1M7UH09"/>
<gene>
    <name evidence="2" type="ORF">SAMN02745215_03760</name>
</gene>
<protein>
    <submittedName>
        <fullName evidence="2">Uncharacterized protein</fullName>
    </submittedName>
</protein>
<feature type="transmembrane region" description="Helical" evidence="1">
    <location>
        <begin position="20"/>
        <end position="38"/>
    </location>
</feature>
<dbReference type="EMBL" id="FRDN01000012">
    <property type="protein sequence ID" value="SHN82185.1"/>
    <property type="molecule type" value="Genomic_DNA"/>
</dbReference>
<name>A0A1M7UH09_9FIRM</name>
<keyword evidence="1" id="KW-1133">Transmembrane helix</keyword>
<keyword evidence="3" id="KW-1185">Reference proteome</keyword>
<proteinExistence type="predicted"/>
<dbReference type="RefSeq" id="WP_282433380.1">
    <property type="nucleotide sequence ID" value="NZ_FRDN01000012.1"/>
</dbReference>
<evidence type="ECO:0000256" key="1">
    <source>
        <dbReference type="SAM" id="Phobius"/>
    </source>
</evidence>
<dbReference type="Proteomes" id="UP000184010">
    <property type="component" value="Unassembled WGS sequence"/>
</dbReference>
<organism evidence="2 3">
    <name type="scientific">Desulfitobacterium chlororespirans DSM 11544</name>
    <dbReference type="NCBI Taxonomy" id="1121395"/>
    <lineage>
        <taxon>Bacteria</taxon>
        <taxon>Bacillati</taxon>
        <taxon>Bacillota</taxon>
        <taxon>Clostridia</taxon>
        <taxon>Eubacteriales</taxon>
        <taxon>Desulfitobacteriaceae</taxon>
        <taxon>Desulfitobacterium</taxon>
    </lineage>
</organism>
<sequence length="40" mass="4368">MEKSESVPIEVQFTANSPFKITALIIQFLVIVLIMACGSV</sequence>
<evidence type="ECO:0000313" key="2">
    <source>
        <dbReference type="EMBL" id="SHN82185.1"/>
    </source>
</evidence>
<reference evidence="3" key="1">
    <citation type="submission" date="2016-12" db="EMBL/GenBank/DDBJ databases">
        <authorList>
            <person name="Varghese N."/>
            <person name="Submissions S."/>
        </authorList>
    </citation>
    <scope>NUCLEOTIDE SEQUENCE [LARGE SCALE GENOMIC DNA]</scope>
    <source>
        <strain evidence="3">DSM 11544</strain>
    </source>
</reference>